<keyword evidence="2" id="KW-1185">Reference proteome</keyword>
<gene>
    <name evidence="1" type="ORF">SAMN04488557_0244</name>
</gene>
<evidence type="ECO:0000313" key="1">
    <source>
        <dbReference type="EMBL" id="SFV25918.1"/>
    </source>
</evidence>
<sequence>MSTYRFPLRGKVGVVRGQDGDVPSRRIGVQRDLSRANRRNYLLTDTPPLTEEEIRNLPVAHRYSS</sequence>
<dbReference type="AlphaFoldDB" id="A0A1I7MU42"/>
<reference evidence="2" key="1">
    <citation type="submission" date="2016-10" db="EMBL/GenBank/DDBJ databases">
        <authorList>
            <person name="Varghese N."/>
            <person name="Submissions S."/>
        </authorList>
    </citation>
    <scope>NUCLEOTIDE SEQUENCE [LARGE SCALE GENOMIC DNA]</scope>
    <source>
        <strain evidence="2">DSM 1565</strain>
    </source>
</reference>
<proteinExistence type="predicted"/>
<dbReference type="Proteomes" id="UP000199423">
    <property type="component" value="Unassembled WGS sequence"/>
</dbReference>
<organism evidence="1 2">
    <name type="scientific">Hyphomicrobium facile</name>
    <dbReference type="NCBI Taxonomy" id="51670"/>
    <lineage>
        <taxon>Bacteria</taxon>
        <taxon>Pseudomonadati</taxon>
        <taxon>Pseudomonadota</taxon>
        <taxon>Alphaproteobacteria</taxon>
        <taxon>Hyphomicrobiales</taxon>
        <taxon>Hyphomicrobiaceae</taxon>
        <taxon>Hyphomicrobium</taxon>
    </lineage>
</organism>
<name>A0A1I7MU42_9HYPH</name>
<dbReference type="EMBL" id="FPCH01000001">
    <property type="protein sequence ID" value="SFV25918.1"/>
    <property type="molecule type" value="Genomic_DNA"/>
</dbReference>
<accession>A0A1I7MU42</accession>
<dbReference type="OrthoDB" id="7933509at2"/>
<evidence type="ECO:0000313" key="2">
    <source>
        <dbReference type="Proteomes" id="UP000199423"/>
    </source>
</evidence>
<protein>
    <submittedName>
        <fullName evidence="1">Uncharacterized protein</fullName>
    </submittedName>
</protein>